<accession>A0ABR1THN8</accession>
<proteinExistence type="predicted"/>
<dbReference type="InterPro" id="IPR036770">
    <property type="entry name" value="Ankyrin_rpt-contain_sf"/>
</dbReference>
<feature type="compositionally biased region" description="Acidic residues" evidence="1">
    <location>
        <begin position="1040"/>
        <end position="1053"/>
    </location>
</feature>
<keyword evidence="3" id="KW-1185">Reference proteome</keyword>
<evidence type="ECO:0008006" key="4">
    <source>
        <dbReference type="Google" id="ProtNLM"/>
    </source>
</evidence>
<feature type="region of interest" description="Disordered" evidence="1">
    <location>
        <begin position="1038"/>
        <end position="1063"/>
    </location>
</feature>
<sequence length="1078" mass="120614">MADLAASAAGLISLGLQVTGGIAKYLDAVKCRDEELSAARQQNALLRDTLATIENATGRLNRVPLEVIAVTKRNFESFRDSLTALESFVAQLASCNVITWRSRLKDKTAKLRYAFDRPKLEQLCVRVRQAHCSLQLAIDGLGLFITAATHDTTAEVQHRIPEIQLGIGSIHSRLDSHFQAIISRALTDSQMLSEKLDLAGETSQASFNTQQEYLEQIQGQGSDIFGKVAGIEQILQTLLLTKLSVNDRLDDNVSVARTMTRLVEKPAVLRECCDMIPLQNTLLTASKLKNPCVCGRRKKIHRKYLQFGPWYFYNDLENEGHLPSCPISRKVSPNVKRQYGFRYNGLARVIKAAVGLSFVMSSGAGGWSLGPSFHYYPTVDGSRDPAFQIIRWVFEVQHWCYGFNERTISVFQQKALAKMTRLFARGKTSPLAVTACNASLMHGAFYYCAITKVPAIMKDVVQTLILHGVPPISYDIKGGAPGFYAIRSINVDPFMDLPNSAQFESLALIAEAEGGVMPMTLSSELSRPPFDSTHHNDLARSPSLAEACGCGPLSMAILAKDIHLAQSLLGRCPTSIEEVDSFGDTPLHFAAALNLLPCLPSLLPAAKAAGSVIQQTNSRHETALYTAMRMSTEFCGTTDRAFECAHCSCCDSLVTLLEAGALVCGADLYRLSNLPHPLPLRAWRHFISQLKAQRENLKILALRNTWAVENYLDILQLDQVLDLHAFAVYKSLQTRGIDVPIYTGLTSYWENYRWLTVFDYIPPHNFSVHDLAFQLGFRDIDSGPHYGYLPPLCRSCNFGYINWLLQQGADLKRRIWSPGDRQPQTTGLTSAHYLLHNVVPHHPNLLHASRRQPPDYAFHTQLQIVTRALSGLADDCWCACSTEGCTPFIYLLKSYFGMPEDTSMGNMRLAELLDGFSAETMKSFYLAAMRFAGFSALDLTHTCCNALIIILFEKPYQTKDRDEVEEIQQEESRLIGVLDEMVDEFEDMTADISGDSERFQALWEDYWDNRVPEILQELEGIQMTEAERQDAKLIGVMWESDTESDDPTEESEDTMSNPYDPKDIDYWYYELDSIAEDV</sequence>
<dbReference type="EMBL" id="JAQQWK010000003">
    <property type="protein sequence ID" value="KAK8045486.1"/>
    <property type="molecule type" value="Genomic_DNA"/>
</dbReference>
<dbReference type="Proteomes" id="UP001444661">
    <property type="component" value="Unassembled WGS sequence"/>
</dbReference>
<evidence type="ECO:0000256" key="1">
    <source>
        <dbReference type="SAM" id="MobiDB-lite"/>
    </source>
</evidence>
<comment type="caution">
    <text evidence="2">The sequence shown here is derived from an EMBL/GenBank/DDBJ whole genome shotgun (WGS) entry which is preliminary data.</text>
</comment>
<evidence type="ECO:0000313" key="2">
    <source>
        <dbReference type="EMBL" id="KAK8045486.1"/>
    </source>
</evidence>
<dbReference type="SUPFAM" id="SSF48403">
    <property type="entry name" value="Ankyrin repeat"/>
    <property type="match status" value="1"/>
</dbReference>
<dbReference type="Gene3D" id="1.25.40.20">
    <property type="entry name" value="Ankyrin repeat-containing domain"/>
    <property type="match status" value="1"/>
</dbReference>
<organism evidence="2 3">
    <name type="scientific">Apiospora rasikravindrae</name>
    <dbReference type="NCBI Taxonomy" id="990691"/>
    <lineage>
        <taxon>Eukaryota</taxon>
        <taxon>Fungi</taxon>
        <taxon>Dikarya</taxon>
        <taxon>Ascomycota</taxon>
        <taxon>Pezizomycotina</taxon>
        <taxon>Sordariomycetes</taxon>
        <taxon>Xylariomycetidae</taxon>
        <taxon>Amphisphaeriales</taxon>
        <taxon>Apiosporaceae</taxon>
        <taxon>Apiospora</taxon>
    </lineage>
</organism>
<name>A0ABR1THN8_9PEZI</name>
<reference evidence="2 3" key="1">
    <citation type="submission" date="2023-01" db="EMBL/GenBank/DDBJ databases">
        <title>Analysis of 21 Apiospora genomes using comparative genomics revels a genus with tremendous synthesis potential of carbohydrate active enzymes and secondary metabolites.</title>
        <authorList>
            <person name="Sorensen T."/>
        </authorList>
    </citation>
    <scope>NUCLEOTIDE SEQUENCE [LARGE SCALE GENOMIC DNA]</scope>
    <source>
        <strain evidence="2 3">CBS 33761</strain>
    </source>
</reference>
<protein>
    <recommendedName>
        <fullName evidence="4">Fungal N-terminal domain-containing protein</fullName>
    </recommendedName>
</protein>
<evidence type="ECO:0000313" key="3">
    <source>
        <dbReference type="Proteomes" id="UP001444661"/>
    </source>
</evidence>
<gene>
    <name evidence="2" type="ORF">PG993_005510</name>
</gene>